<organism evidence="9 10">
    <name type="scientific">Litorilinea aerophila</name>
    <dbReference type="NCBI Taxonomy" id="1204385"/>
    <lineage>
        <taxon>Bacteria</taxon>
        <taxon>Bacillati</taxon>
        <taxon>Chloroflexota</taxon>
        <taxon>Caldilineae</taxon>
        <taxon>Caldilineales</taxon>
        <taxon>Caldilineaceae</taxon>
        <taxon>Litorilinea</taxon>
    </lineage>
</organism>
<dbReference type="CDD" id="cd06261">
    <property type="entry name" value="TM_PBP2"/>
    <property type="match status" value="1"/>
</dbReference>
<dbReference type="PROSITE" id="PS50928">
    <property type="entry name" value="ABC_TM1"/>
    <property type="match status" value="1"/>
</dbReference>
<gene>
    <name evidence="9" type="ORF">FKZ61_20680</name>
</gene>
<dbReference type="PANTHER" id="PTHR32243">
    <property type="entry name" value="MALTOSE TRANSPORT SYSTEM PERMEASE-RELATED"/>
    <property type="match status" value="1"/>
</dbReference>
<feature type="transmembrane region" description="Helical" evidence="7">
    <location>
        <begin position="199"/>
        <end position="221"/>
    </location>
</feature>
<comment type="caution">
    <text evidence="9">The sequence shown here is derived from an EMBL/GenBank/DDBJ whole genome shotgun (WGS) entry which is preliminary data.</text>
</comment>
<evidence type="ECO:0000256" key="6">
    <source>
        <dbReference type="ARBA" id="ARBA00023136"/>
    </source>
</evidence>
<name>A0A540V9Z7_9CHLR</name>
<feature type="transmembrane region" description="Helical" evidence="7">
    <location>
        <begin position="299"/>
        <end position="320"/>
    </location>
</feature>
<evidence type="ECO:0000256" key="2">
    <source>
        <dbReference type="ARBA" id="ARBA00022448"/>
    </source>
</evidence>
<dbReference type="GO" id="GO:0005886">
    <property type="term" value="C:plasma membrane"/>
    <property type="evidence" value="ECO:0007669"/>
    <property type="project" value="UniProtKB-SubCell"/>
</dbReference>
<evidence type="ECO:0000259" key="8">
    <source>
        <dbReference type="PROSITE" id="PS50928"/>
    </source>
</evidence>
<dbReference type="EMBL" id="VIGC01000037">
    <property type="protein sequence ID" value="TQE93564.1"/>
    <property type="molecule type" value="Genomic_DNA"/>
</dbReference>
<evidence type="ECO:0000256" key="3">
    <source>
        <dbReference type="ARBA" id="ARBA00022475"/>
    </source>
</evidence>
<keyword evidence="2 7" id="KW-0813">Transport</keyword>
<dbReference type="InParanoid" id="A0A540V9Z7"/>
<feature type="transmembrane region" description="Helical" evidence="7">
    <location>
        <begin position="242"/>
        <end position="267"/>
    </location>
</feature>
<dbReference type="GO" id="GO:0055085">
    <property type="term" value="P:transmembrane transport"/>
    <property type="evidence" value="ECO:0007669"/>
    <property type="project" value="InterPro"/>
</dbReference>
<evidence type="ECO:0000256" key="1">
    <source>
        <dbReference type="ARBA" id="ARBA00004651"/>
    </source>
</evidence>
<keyword evidence="6 7" id="KW-0472">Membrane</keyword>
<dbReference type="InterPro" id="IPR000515">
    <property type="entry name" value="MetI-like"/>
</dbReference>
<evidence type="ECO:0000256" key="5">
    <source>
        <dbReference type="ARBA" id="ARBA00022989"/>
    </source>
</evidence>
<evidence type="ECO:0000313" key="10">
    <source>
        <dbReference type="Proteomes" id="UP000317371"/>
    </source>
</evidence>
<dbReference type="Pfam" id="PF00528">
    <property type="entry name" value="BPD_transp_1"/>
    <property type="match status" value="1"/>
</dbReference>
<feature type="transmembrane region" description="Helical" evidence="7">
    <location>
        <begin position="166"/>
        <end position="187"/>
    </location>
</feature>
<feature type="transmembrane region" description="Helical" evidence="7">
    <location>
        <begin position="35"/>
        <end position="57"/>
    </location>
</feature>
<dbReference type="AlphaFoldDB" id="A0A540V9Z7"/>
<accession>A0A540V9Z7</accession>
<evidence type="ECO:0000313" key="9">
    <source>
        <dbReference type="EMBL" id="TQE93564.1"/>
    </source>
</evidence>
<comment type="similarity">
    <text evidence="7">Belongs to the binding-protein-dependent transport system permease family.</text>
</comment>
<dbReference type="PANTHER" id="PTHR32243:SF52">
    <property type="entry name" value="ABC TRANSPORTER PERMEASE PROTEIN"/>
    <property type="match status" value="1"/>
</dbReference>
<feature type="transmembrane region" description="Helical" evidence="7">
    <location>
        <begin position="134"/>
        <end position="154"/>
    </location>
</feature>
<dbReference type="Proteomes" id="UP000317371">
    <property type="component" value="Unassembled WGS sequence"/>
</dbReference>
<keyword evidence="10" id="KW-1185">Reference proteome</keyword>
<proteinExistence type="inferred from homology"/>
<keyword evidence="5 7" id="KW-1133">Transmembrane helix</keyword>
<evidence type="ECO:0000256" key="7">
    <source>
        <dbReference type="RuleBase" id="RU363032"/>
    </source>
</evidence>
<feature type="domain" description="ABC transmembrane type-1" evidence="8">
    <location>
        <begin position="130"/>
        <end position="320"/>
    </location>
</feature>
<dbReference type="SUPFAM" id="SSF161098">
    <property type="entry name" value="MetI-like"/>
    <property type="match status" value="1"/>
</dbReference>
<evidence type="ECO:0000256" key="4">
    <source>
        <dbReference type="ARBA" id="ARBA00022692"/>
    </source>
</evidence>
<sequence>MFSNFIHEGPRKPVLISTRVDKIHPRARLLNQIRVTVVTILALILLIPIFVMIMTAFKSRADVVSVPPKIIFEPTLEGFVYLLTERAVVPQSQMAALQAAAEAGELNYFQRIALRTGQIITGPSDYVDRLRNSVIIAGLSTLFSVILGVFAAYAFSRFPIPGKDDLLFFILSTRMLPPVVVTIPLFLMYRQLKLHDTHLGMILLYTVFNLSLAVWLLKGFMDEIPTEYEDAAMVDGYTRFQAFYKIVLPQAATGIAATTVFCLIFAWNEYAFALMLTSDDARTAPPSIATMLGRGGIEWSAIAAGSLGFLIPVVFVTFLLRNHLLRGVTFGAVRR</sequence>
<protein>
    <submittedName>
        <fullName evidence="9">Carbohydrate ABC transporter permease</fullName>
    </submittedName>
</protein>
<keyword evidence="4 7" id="KW-0812">Transmembrane</keyword>
<dbReference type="Gene3D" id="1.10.3720.10">
    <property type="entry name" value="MetI-like"/>
    <property type="match status" value="1"/>
</dbReference>
<dbReference type="InterPro" id="IPR050901">
    <property type="entry name" value="BP-dep_ABC_trans_perm"/>
</dbReference>
<dbReference type="OrthoDB" id="9793448at2"/>
<reference evidence="9 10" key="1">
    <citation type="submission" date="2019-06" db="EMBL/GenBank/DDBJ databases">
        <title>Genome sequence of Litorilinea aerophila BAA-2444.</title>
        <authorList>
            <person name="Maclea K.S."/>
            <person name="Maurais E.G."/>
            <person name="Iannazzi L.C."/>
        </authorList>
    </citation>
    <scope>NUCLEOTIDE SEQUENCE [LARGE SCALE GENOMIC DNA]</scope>
    <source>
        <strain evidence="9 10">ATCC BAA-2444</strain>
    </source>
</reference>
<comment type="subcellular location">
    <subcellularLocation>
        <location evidence="1 7">Cell membrane</location>
        <topology evidence="1 7">Multi-pass membrane protein</topology>
    </subcellularLocation>
</comment>
<dbReference type="InterPro" id="IPR035906">
    <property type="entry name" value="MetI-like_sf"/>
</dbReference>
<keyword evidence="3" id="KW-1003">Cell membrane</keyword>